<evidence type="ECO:0000256" key="1">
    <source>
        <dbReference type="SAM" id="MobiDB-lite"/>
    </source>
</evidence>
<feature type="compositionally biased region" description="Polar residues" evidence="1">
    <location>
        <begin position="74"/>
        <end position="92"/>
    </location>
</feature>
<evidence type="ECO:0000313" key="3">
    <source>
        <dbReference type="WBParaSite" id="PSAMB.scaffold5106size12635.g25899.t1"/>
    </source>
</evidence>
<dbReference type="AlphaFoldDB" id="A0A914WTU3"/>
<reference evidence="3" key="1">
    <citation type="submission" date="2022-11" db="UniProtKB">
        <authorList>
            <consortium name="WormBaseParasite"/>
        </authorList>
    </citation>
    <scope>IDENTIFICATION</scope>
</reference>
<sequence length="92" mass="10549">MVVRRAKRQMKLKAAHTWLEQSTADVCSWKRKSRQWLDEMPNTTRFRNALVGDRRRLPPPPPPLRPFDKANRSGCISKSDCSGSSLRLSATI</sequence>
<name>A0A914WTU3_9BILA</name>
<proteinExistence type="predicted"/>
<dbReference type="Proteomes" id="UP000887566">
    <property type="component" value="Unplaced"/>
</dbReference>
<dbReference type="WBParaSite" id="PSAMB.scaffold5106size12635.g25899.t1">
    <property type="protein sequence ID" value="PSAMB.scaffold5106size12635.g25899.t1"/>
    <property type="gene ID" value="PSAMB.scaffold5106size12635.g25899"/>
</dbReference>
<keyword evidence="2" id="KW-1185">Reference proteome</keyword>
<feature type="region of interest" description="Disordered" evidence="1">
    <location>
        <begin position="49"/>
        <end position="92"/>
    </location>
</feature>
<evidence type="ECO:0000313" key="2">
    <source>
        <dbReference type="Proteomes" id="UP000887566"/>
    </source>
</evidence>
<accession>A0A914WTU3</accession>
<organism evidence="2 3">
    <name type="scientific">Plectus sambesii</name>
    <dbReference type="NCBI Taxonomy" id="2011161"/>
    <lineage>
        <taxon>Eukaryota</taxon>
        <taxon>Metazoa</taxon>
        <taxon>Ecdysozoa</taxon>
        <taxon>Nematoda</taxon>
        <taxon>Chromadorea</taxon>
        <taxon>Plectida</taxon>
        <taxon>Plectina</taxon>
        <taxon>Plectoidea</taxon>
        <taxon>Plectidae</taxon>
        <taxon>Plectus</taxon>
    </lineage>
</organism>
<protein>
    <submittedName>
        <fullName evidence="3">Uncharacterized protein</fullName>
    </submittedName>
</protein>